<dbReference type="Proteomes" id="UP000637074">
    <property type="component" value="Unassembled WGS sequence"/>
</dbReference>
<dbReference type="InterPro" id="IPR016785">
    <property type="entry name" value="ComGD"/>
</dbReference>
<keyword evidence="5" id="KW-1185">Reference proteome</keyword>
<gene>
    <name evidence="4" type="primary">comGD</name>
    <name evidence="4" type="ORF">AM1BK_05280</name>
</gene>
<reference evidence="4 5" key="1">
    <citation type="journal article" date="2022" name="Int. J. Syst. Evol. Microbiol.">
        <title>Neobacillus kokaensis sp. nov., isolated from soil.</title>
        <authorList>
            <person name="Yuki K."/>
            <person name="Matsubara H."/>
            <person name="Yamaguchi S."/>
        </authorList>
    </citation>
    <scope>NUCLEOTIDE SEQUENCE [LARGE SCALE GENOMIC DNA]</scope>
    <source>
        <strain evidence="4 5">LOB 377</strain>
    </source>
</reference>
<name>A0ABQ3N380_9BACI</name>
<keyword evidence="3" id="KW-0812">Transmembrane</keyword>
<dbReference type="EMBL" id="BNDS01000002">
    <property type="protein sequence ID" value="GHH96985.1"/>
    <property type="molecule type" value="Genomic_DNA"/>
</dbReference>
<evidence type="ECO:0000313" key="4">
    <source>
        <dbReference type="EMBL" id="GHH96985.1"/>
    </source>
</evidence>
<sequence length="146" mass="17093">MKNNQKGFTLAESLIVLSVFMILSTVTVFSLKPEHTMLEDEAFLTQLQADLYYAQNYALSHQHEVLFIIMQNQYFYKLSERTELPPFLQRSYSKSFYLTEGTIPLTIKFLPNGNVSKFGSFYIRTNNKVYRLTFLIGRGRFYVAEQ</sequence>
<dbReference type="RefSeq" id="WP_191269455.1">
    <property type="nucleotide sequence ID" value="NZ_BNDS01000002.1"/>
</dbReference>
<comment type="subcellular location">
    <subcellularLocation>
        <location evidence="1">Cell surface</location>
    </subcellularLocation>
</comment>
<protein>
    <submittedName>
        <fullName evidence="4">Competence protein ComG</fullName>
    </submittedName>
</protein>
<dbReference type="PIRSF" id="PIRSF021292">
    <property type="entry name" value="Competence_ComGD"/>
    <property type="match status" value="1"/>
</dbReference>
<comment type="caution">
    <text evidence="4">The sequence shown here is derived from an EMBL/GenBank/DDBJ whole genome shotgun (WGS) entry which is preliminary data.</text>
</comment>
<feature type="transmembrane region" description="Helical" evidence="3">
    <location>
        <begin position="7"/>
        <end position="31"/>
    </location>
</feature>
<organism evidence="4 5">
    <name type="scientific">Neobacillus kokaensis</name>
    <dbReference type="NCBI Taxonomy" id="2759023"/>
    <lineage>
        <taxon>Bacteria</taxon>
        <taxon>Bacillati</taxon>
        <taxon>Bacillota</taxon>
        <taxon>Bacilli</taxon>
        <taxon>Bacillales</taxon>
        <taxon>Bacillaceae</taxon>
        <taxon>Neobacillus</taxon>
    </lineage>
</organism>
<evidence type="ECO:0000256" key="3">
    <source>
        <dbReference type="SAM" id="Phobius"/>
    </source>
</evidence>
<proteinExistence type="predicted"/>
<evidence type="ECO:0000313" key="5">
    <source>
        <dbReference type="Proteomes" id="UP000637074"/>
    </source>
</evidence>
<keyword evidence="2" id="KW-0178">Competence</keyword>
<dbReference type="NCBIfam" id="TIGR02532">
    <property type="entry name" value="IV_pilin_GFxxxE"/>
    <property type="match status" value="1"/>
</dbReference>
<dbReference type="InterPro" id="IPR045584">
    <property type="entry name" value="Pilin-like"/>
</dbReference>
<dbReference type="NCBIfam" id="NF040982">
    <property type="entry name" value="ComGD"/>
    <property type="match status" value="1"/>
</dbReference>
<dbReference type="SUPFAM" id="SSF54523">
    <property type="entry name" value="Pili subunits"/>
    <property type="match status" value="1"/>
</dbReference>
<evidence type="ECO:0000256" key="1">
    <source>
        <dbReference type="ARBA" id="ARBA00004241"/>
    </source>
</evidence>
<keyword evidence="3" id="KW-0472">Membrane</keyword>
<dbReference type="InterPro" id="IPR012902">
    <property type="entry name" value="N_methyl_site"/>
</dbReference>
<dbReference type="Pfam" id="PF07963">
    <property type="entry name" value="N_methyl"/>
    <property type="match status" value="1"/>
</dbReference>
<accession>A0ABQ3N380</accession>
<evidence type="ECO:0000256" key="2">
    <source>
        <dbReference type="ARBA" id="ARBA00023287"/>
    </source>
</evidence>
<keyword evidence="3" id="KW-1133">Transmembrane helix</keyword>